<dbReference type="InterPro" id="IPR045853">
    <property type="entry name" value="Pep_chain_release_fac_I_sf"/>
</dbReference>
<comment type="similarity">
    <text evidence="1">Belongs to the prokaryotic/mitochondrial release factor family.</text>
</comment>
<dbReference type="GO" id="GO:0016149">
    <property type="term" value="F:translation release factor activity, codon specific"/>
    <property type="evidence" value="ECO:0007669"/>
    <property type="project" value="InterPro"/>
</dbReference>
<dbReference type="AlphaFoldDB" id="A0A140ECK1"/>
<dbReference type="HAMAP" id="MF_00094">
    <property type="entry name" value="Rel_fac_2"/>
    <property type="match status" value="1"/>
</dbReference>
<dbReference type="Gene3D" id="3.30.70.1660">
    <property type="match status" value="1"/>
</dbReference>
<reference evidence="4" key="1">
    <citation type="journal article" date="2016" name="Genome Biol. Evol.">
        <title>A comparative analysis of mitochondrial genomes in eustigmatophyte algae.</title>
        <authorList>
            <person name="Sevcikova T."/>
            <person name="Klimes V."/>
            <person name="Zbrankova V."/>
            <person name="Strnad H."/>
            <person name="Hroudova M."/>
            <person name="Vlcek C."/>
            <person name="Elias M."/>
        </authorList>
    </citation>
    <scope>NUCLEOTIDE SEQUENCE</scope>
    <source>
        <strain evidence="4">CAUP Q 202</strain>
    </source>
</reference>
<dbReference type="PANTHER" id="PTHR43116:SF3">
    <property type="entry name" value="CLASS I PEPTIDE CHAIN RELEASE FACTOR"/>
    <property type="match status" value="1"/>
</dbReference>
<dbReference type="PANTHER" id="PTHR43116">
    <property type="entry name" value="PEPTIDE CHAIN RELEASE FACTOR 2"/>
    <property type="match status" value="1"/>
</dbReference>
<protein>
    <submittedName>
        <fullName evidence="4">Plastid peptide chain release factor 2</fullName>
    </submittedName>
</protein>
<dbReference type="InterPro" id="IPR004374">
    <property type="entry name" value="PrfB"/>
</dbReference>
<dbReference type="Gene3D" id="3.30.160.20">
    <property type="match status" value="1"/>
</dbReference>
<dbReference type="Pfam" id="PF03462">
    <property type="entry name" value="PCRF"/>
    <property type="match status" value="1"/>
</dbReference>
<accession>A0A140ECK1</accession>
<dbReference type="InterPro" id="IPR005139">
    <property type="entry name" value="PCRF"/>
</dbReference>
<dbReference type="PROSITE" id="PS00745">
    <property type="entry name" value="RF_PROK_I"/>
    <property type="match status" value="1"/>
</dbReference>
<dbReference type="GO" id="GO:0005737">
    <property type="term" value="C:cytoplasm"/>
    <property type="evidence" value="ECO:0007669"/>
    <property type="project" value="InterPro"/>
</dbReference>
<evidence type="ECO:0000313" key="4">
    <source>
        <dbReference type="EMBL" id="AMK98479.1"/>
    </source>
</evidence>
<dbReference type="InterPro" id="IPR000352">
    <property type="entry name" value="Pep_chain_release_fac_I"/>
</dbReference>
<dbReference type="SMART" id="SM00937">
    <property type="entry name" value="PCRF"/>
    <property type="match status" value="1"/>
</dbReference>
<name>A0A140ECK1_9STRA</name>
<dbReference type="NCBIfam" id="TIGR00020">
    <property type="entry name" value="prfB"/>
    <property type="match status" value="1"/>
</dbReference>
<organism evidence="4">
    <name type="scientific">Vischeria sp. CAUP Q 202</name>
    <dbReference type="NCBI Taxonomy" id="1805947"/>
    <lineage>
        <taxon>Eukaryota</taxon>
        <taxon>Sar</taxon>
        <taxon>Stramenopiles</taxon>
        <taxon>Ochrophyta</taxon>
        <taxon>Eustigmatophyceae</taxon>
        <taxon>Eustigmatales</taxon>
        <taxon>Chlorobotryaceae</taxon>
        <taxon>Vischeria</taxon>
    </lineage>
</organism>
<evidence type="ECO:0000256" key="2">
    <source>
        <dbReference type="ARBA" id="ARBA00022917"/>
    </source>
</evidence>
<feature type="domain" description="Prokaryotic-type class I peptide chain release factors" evidence="3">
    <location>
        <begin position="294"/>
        <end position="310"/>
    </location>
</feature>
<dbReference type="Gene3D" id="1.20.58.410">
    <property type="entry name" value="Release factor"/>
    <property type="match status" value="1"/>
</dbReference>
<keyword evidence="2" id="KW-0648">Protein biosynthesis</keyword>
<evidence type="ECO:0000259" key="3">
    <source>
        <dbReference type="PROSITE" id="PS00745"/>
    </source>
</evidence>
<proteinExistence type="inferred from homology"/>
<evidence type="ECO:0000256" key="1">
    <source>
        <dbReference type="ARBA" id="ARBA00010835"/>
    </source>
</evidence>
<dbReference type="EMBL" id="KU501231">
    <property type="protein sequence ID" value="AMK98479.1"/>
    <property type="molecule type" value="Genomic_DNA"/>
</dbReference>
<dbReference type="SUPFAM" id="SSF75620">
    <property type="entry name" value="Release factor"/>
    <property type="match status" value="1"/>
</dbReference>
<dbReference type="Pfam" id="PF00472">
    <property type="entry name" value="RF-1"/>
    <property type="match status" value="1"/>
</dbReference>
<sequence>MRPWAMTTAITSVDASRRVARSDVRLWELGAAASNAQGERAIEQLLDPMEAKRSLAALKDVIAGCMSNVDLGALEAQADYHEKEAAQEGFWDSPAEAKRIMSSLTRVKSTIARVKGWNTKVLDVETALMLAREEGEGGAEMVEEAARIIADLDSDLKRWQVESLLNGPYDQAGCRMYITAGVGGADASDWAGILLRMYERYAEKKVFKICVRDMSPAAEGFGIKSATLEVEGEYAYGLLAAEKGTHRLVRISPFNANGKRQTSFAGVDTMPILPEETLDEIDVPESDLEFSTSRAGGAGGQNVNKVETAVRLKHIPTGIVVRCQEERTQLMNRKMALDMLKEKLLAIKEEQKVEQLKDIRGDLVEASWGQQIRNYVFHPYKLVKDTRTEVETSNLQSVLDGEIDEFVDAYLRKFKGATKQGGT</sequence>